<keyword evidence="11" id="KW-0472">Membrane</keyword>
<dbReference type="EC" id="2.7.11.1" evidence="2"/>
<evidence type="ECO:0000256" key="11">
    <source>
        <dbReference type="ARBA" id="ARBA00023136"/>
    </source>
</evidence>
<accession>A0A540NB34</accession>
<dbReference type="Gene3D" id="1.10.510.10">
    <property type="entry name" value="Transferase(Phosphotransferase) domain 1"/>
    <property type="match status" value="1"/>
</dbReference>
<dbReference type="PIRSF" id="PIRSF000654">
    <property type="entry name" value="Integrin-linked_kinase"/>
    <property type="match status" value="1"/>
</dbReference>
<comment type="catalytic activity">
    <reaction evidence="12">
        <text>L-threonyl-[protein] + ATP = O-phospho-L-threonyl-[protein] + ADP + H(+)</text>
        <dbReference type="Rhea" id="RHEA:46608"/>
        <dbReference type="Rhea" id="RHEA-COMP:11060"/>
        <dbReference type="Rhea" id="RHEA-COMP:11605"/>
        <dbReference type="ChEBI" id="CHEBI:15378"/>
        <dbReference type="ChEBI" id="CHEBI:30013"/>
        <dbReference type="ChEBI" id="CHEBI:30616"/>
        <dbReference type="ChEBI" id="CHEBI:61977"/>
        <dbReference type="ChEBI" id="CHEBI:456216"/>
        <dbReference type="EC" id="2.7.11.1"/>
    </reaction>
</comment>
<proteinExistence type="predicted"/>
<dbReference type="Gene3D" id="3.30.200.20">
    <property type="entry name" value="Phosphorylase Kinase, domain 1"/>
    <property type="match status" value="1"/>
</dbReference>
<keyword evidence="10" id="KW-1133">Transmembrane helix</keyword>
<dbReference type="PANTHER" id="PTHR47974">
    <property type="entry name" value="OS07G0415500 PROTEIN"/>
    <property type="match status" value="1"/>
</dbReference>
<dbReference type="Proteomes" id="UP000315295">
    <property type="component" value="Unassembled WGS sequence"/>
</dbReference>
<dbReference type="AlphaFoldDB" id="A0A540NB34"/>
<evidence type="ECO:0000256" key="10">
    <source>
        <dbReference type="ARBA" id="ARBA00022989"/>
    </source>
</evidence>
<dbReference type="GO" id="GO:0004674">
    <property type="term" value="F:protein serine/threonine kinase activity"/>
    <property type="evidence" value="ECO:0007669"/>
    <property type="project" value="UniProtKB-KW"/>
</dbReference>
<comment type="caution">
    <text evidence="15">The sequence shown here is derived from an EMBL/GenBank/DDBJ whole genome shotgun (WGS) entry which is preliminary data.</text>
</comment>
<keyword evidence="9" id="KW-0067">ATP-binding</keyword>
<evidence type="ECO:0000313" key="16">
    <source>
        <dbReference type="Proteomes" id="UP000315295"/>
    </source>
</evidence>
<evidence type="ECO:0000256" key="6">
    <source>
        <dbReference type="ARBA" id="ARBA00022729"/>
    </source>
</evidence>
<keyword evidence="7" id="KW-0547">Nucleotide-binding</keyword>
<dbReference type="SUPFAM" id="SSF56112">
    <property type="entry name" value="Protein kinase-like (PK-like)"/>
    <property type="match status" value="1"/>
</dbReference>
<dbReference type="GO" id="GO:0016020">
    <property type="term" value="C:membrane"/>
    <property type="evidence" value="ECO:0007669"/>
    <property type="project" value="UniProtKB-SubCell"/>
</dbReference>
<dbReference type="GO" id="GO:0005524">
    <property type="term" value="F:ATP binding"/>
    <property type="evidence" value="ECO:0007669"/>
    <property type="project" value="UniProtKB-KW"/>
</dbReference>
<gene>
    <name evidence="15" type="ORF">C1H46_006222</name>
</gene>
<protein>
    <recommendedName>
        <fullName evidence="2">non-specific serine/threonine protein kinase</fullName>
        <ecNumber evidence="2">2.7.11.1</ecNumber>
    </recommendedName>
</protein>
<reference evidence="15 16" key="1">
    <citation type="journal article" date="2019" name="G3 (Bethesda)">
        <title>Sequencing of a Wild Apple (Malus baccata) Genome Unravels the Differences Between Cultivated and Wild Apple Species Regarding Disease Resistance and Cold Tolerance.</title>
        <authorList>
            <person name="Chen X."/>
        </authorList>
    </citation>
    <scope>NUCLEOTIDE SEQUENCE [LARGE SCALE GENOMIC DNA]</scope>
    <source>
        <strain evidence="16">cv. Shandingzi</strain>
        <tissue evidence="15">Leaves</tissue>
    </source>
</reference>
<name>A0A540NB34_MALBA</name>
<evidence type="ECO:0000256" key="4">
    <source>
        <dbReference type="ARBA" id="ARBA00022679"/>
    </source>
</evidence>
<keyword evidence="4" id="KW-0808">Transferase</keyword>
<comment type="subcellular location">
    <subcellularLocation>
        <location evidence="1">Membrane</location>
        <topology evidence="1">Single-pass membrane protein</topology>
    </subcellularLocation>
</comment>
<evidence type="ECO:0000256" key="13">
    <source>
        <dbReference type="ARBA" id="ARBA00048679"/>
    </source>
</evidence>
<keyword evidence="16" id="KW-1185">Reference proteome</keyword>
<evidence type="ECO:0000259" key="14">
    <source>
        <dbReference type="PROSITE" id="PS50011"/>
    </source>
</evidence>
<evidence type="ECO:0000256" key="3">
    <source>
        <dbReference type="ARBA" id="ARBA00022527"/>
    </source>
</evidence>
<evidence type="ECO:0000256" key="5">
    <source>
        <dbReference type="ARBA" id="ARBA00022692"/>
    </source>
</evidence>
<evidence type="ECO:0000313" key="15">
    <source>
        <dbReference type="EMBL" id="TQE08255.1"/>
    </source>
</evidence>
<feature type="domain" description="Protein kinase" evidence="14">
    <location>
        <begin position="1"/>
        <end position="261"/>
    </location>
</feature>
<dbReference type="EMBL" id="VIEB01000074">
    <property type="protein sequence ID" value="TQE08255.1"/>
    <property type="molecule type" value="Genomic_DNA"/>
</dbReference>
<keyword evidence="3" id="KW-0723">Serine/threonine-protein kinase</keyword>
<evidence type="ECO:0000256" key="12">
    <source>
        <dbReference type="ARBA" id="ARBA00047899"/>
    </source>
</evidence>
<dbReference type="PANTHER" id="PTHR47974:SF3">
    <property type="entry name" value="RECEPTOR-LIKE SERINE_THREONINE-PROTEIN KINASE"/>
    <property type="match status" value="1"/>
</dbReference>
<keyword evidence="8" id="KW-0418">Kinase</keyword>
<dbReference type="InterPro" id="IPR000719">
    <property type="entry name" value="Prot_kinase_dom"/>
</dbReference>
<keyword evidence="6" id="KW-0732">Signal</keyword>
<evidence type="ECO:0000256" key="2">
    <source>
        <dbReference type="ARBA" id="ARBA00012513"/>
    </source>
</evidence>
<evidence type="ECO:0000256" key="8">
    <source>
        <dbReference type="ARBA" id="ARBA00022777"/>
    </source>
</evidence>
<evidence type="ECO:0000256" key="1">
    <source>
        <dbReference type="ARBA" id="ARBA00004167"/>
    </source>
</evidence>
<dbReference type="PROSITE" id="PS00108">
    <property type="entry name" value="PROTEIN_KINASE_ST"/>
    <property type="match status" value="1"/>
</dbReference>
<keyword evidence="5" id="KW-0812">Transmembrane</keyword>
<dbReference type="InterPro" id="IPR008271">
    <property type="entry name" value="Ser/Thr_kinase_AS"/>
</dbReference>
<dbReference type="SMART" id="SM00220">
    <property type="entry name" value="S_TKc"/>
    <property type="match status" value="1"/>
</dbReference>
<dbReference type="STRING" id="106549.A0A540NB34"/>
<dbReference type="FunFam" id="1.10.510.10:FF:001023">
    <property type="entry name" value="Os07g0541700 protein"/>
    <property type="match status" value="1"/>
</dbReference>
<dbReference type="Pfam" id="PF00069">
    <property type="entry name" value="Pkinase"/>
    <property type="match status" value="1"/>
</dbReference>
<sequence length="261" mass="30098">MYKGVLDDEKVVVVKRLNGVLQGDVEFWAEASVIRNINQRHLVKLWGFCADNQHKLLVYEYLENGSLDKILFLDAELGLEQRYKIALGTANGLLYLHEEGLEWVLHCDIKPQNILLDDQLEPKVADFGMSKLFTDIYGIKDMQGRGYMALEWMMNLKIDAKVDVYNYGIVLLELLSRKSASILISTLAKEYNECNQLVQYVTEKIQIEGLEEVINPRLLCEYEKKKLEGLMKVNLLCVQEDRNARPTMSKVVELLLDNDHE</sequence>
<organism evidence="15 16">
    <name type="scientific">Malus baccata</name>
    <name type="common">Siberian crab apple</name>
    <name type="synonym">Pyrus baccata</name>
    <dbReference type="NCBI Taxonomy" id="106549"/>
    <lineage>
        <taxon>Eukaryota</taxon>
        <taxon>Viridiplantae</taxon>
        <taxon>Streptophyta</taxon>
        <taxon>Embryophyta</taxon>
        <taxon>Tracheophyta</taxon>
        <taxon>Spermatophyta</taxon>
        <taxon>Magnoliopsida</taxon>
        <taxon>eudicotyledons</taxon>
        <taxon>Gunneridae</taxon>
        <taxon>Pentapetalae</taxon>
        <taxon>rosids</taxon>
        <taxon>fabids</taxon>
        <taxon>Rosales</taxon>
        <taxon>Rosaceae</taxon>
        <taxon>Amygdaloideae</taxon>
        <taxon>Maleae</taxon>
        <taxon>Malus</taxon>
    </lineage>
</organism>
<dbReference type="InterPro" id="IPR011009">
    <property type="entry name" value="Kinase-like_dom_sf"/>
</dbReference>
<dbReference type="PROSITE" id="PS50011">
    <property type="entry name" value="PROTEIN_KINASE_DOM"/>
    <property type="match status" value="1"/>
</dbReference>
<evidence type="ECO:0000256" key="7">
    <source>
        <dbReference type="ARBA" id="ARBA00022741"/>
    </source>
</evidence>
<comment type="catalytic activity">
    <reaction evidence="13">
        <text>L-seryl-[protein] + ATP = O-phospho-L-seryl-[protein] + ADP + H(+)</text>
        <dbReference type="Rhea" id="RHEA:17989"/>
        <dbReference type="Rhea" id="RHEA-COMP:9863"/>
        <dbReference type="Rhea" id="RHEA-COMP:11604"/>
        <dbReference type="ChEBI" id="CHEBI:15378"/>
        <dbReference type="ChEBI" id="CHEBI:29999"/>
        <dbReference type="ChEBI" id="CHEBI:30616"/>
        <dbReference type="ChEBI" id="CHEBI:83421"/>
        <dbReference type="ChEBI" id="CHEBI:456216"/>
        <dbReference type="EC" id="2.7.11.1"/>
    </reaction>
</comment>
<evidence type="ECO:0000256" key="9">
    <source>
        <dbReference type="ARBA" id="ARBA00022840"/>
    </source>
</evidence>